<reference evidence="2" key="1">
    <citation type="journal article" date="2019" name="Int. J. Syst. Evol. Microbiol.">
        <title>The Global Catalogue of Microorganisms (GCM) 10K type strain sequencing project: providing services to taxonomists for standard genome sequencing and annotation.</title>
        <authorList>
            <consortium name="The Broad Institute Genomics Platform"/>
            <consortium name="The Broad Institute Genome Sequencing Center for Infectious Disease"/>
            <person name="Wu L."/>
            <person name="Ma J."/>
        </authorList>
    </citation>
    <scope>NUCLEOTIDE SEQUENCE [LARGE SCALE GENOMIC DNA]</scope>
    <source>
        <strain evidence="2">KCTC 42964</strain>
    </source>
</reference>
<proteinExistence type="predicted"/>
<keyword evidence="1" id="KW-0378">Hydrolase</keyword>
<keyword evidence="2" id="KW-1185">Reference proteome</keyword>
<dbReference type="Pfam" id="PF00657">
    <property type="entry name" value="Lipase_GDSL"/>
    <property type="match status" value="1"/>
</dbReference>
<evidence type="ECO:0000313" key="1">
    <source>
        <dbReference type="EMBL" id="MFC3231099.1"/>
    </source>
</evidence>
<accession>A0ABV7L9E9</accession>
<organism evidence="1 2">
    <name type="scientific">Marinibaculum pumilum</name>
    <dbReference type="NCBI Taxonomy" id="1766165"/>
    <lineage>
        <taxon>Bacteria</taxon>
        <taxon>Pseudomonadati</taxon>
        <taxon>Pseudomonadota</taxon>
        <taxon>Alphaproteobacteria</taxon>
        <taxon>Rhodospirillales</taxon>
        <taxon>Rhodospirillaceae</taxon>
        <taxon>Marinibaculum</taxon>
    </lineage>
</organism>
<dbReference type="Gene3D" id="3.40.50.1110">
    <property type="entry name" value="SGNH hydrolase"/>
    <property type="match status" value="1"/>
</dbReference>
<name>A0ABV7L9E9_9PROT</name>
<dbReference type="GO" id="GO:0016787">
    <property type="term" value="F:hydrolase activity"/>
    <property type="evidence" value="ECO:0007669"/>
    <property type="project" value="UniProtKB-KW"/>
</dbReference>
<gene>
    <name evidence="1" type="ORF">ACFOGJ_27880</name>
</gene>
<dbReference type="Proteomes" id="UP001595528">
    <property type="component" value="Unassembled WGS sequence"/>
</dbReference>
<dbReference type="EMBL" id="JBHRTR010000054">
    <property type="protein sequence ID" value="MFC3231099.1"/>
    <property type="molecule type" value="Genomic_DNA"/>
</dbReference>
<protein>
    <submittedName>
        <fullName evidence="1">SGNH/GDSL hydrolase family protein</fullName>
    </submittedName>
</protein>
<dbReference type="InterPro" id="IPR001087">
    <property type="entry name" value="GDSL"/>
</dbReference>
<dbReference type="SUPFAM" id="SSF52266">
    <property type="entry name" value="SGNH hydrolase"/>
    <property type="match status" value="1"/>
</dbReference>
<dbReference type="InterPro" id="IPR036514">
    <property type="entry name" value="SGNH_hydro_sf"/>
</dbReference>
<evidence type="ECO:0000313" key="2">
    <source>
        <dbReference type="Proteomes" id="UP001595528"/>
    </source>
</evidence>
<dbReference type="CDD" id="cd00229">
    <property type="entry name" value="SGNH_hydrolase"/>
    <property type="match status" value="1"/>
</dbReference>
<dbReference type="RefSeq" id="WP_379906566.1">
    <property type="nucleotide sequence ID" value="NZ_JBHRTR010000054.1"/>
</dbReference>
<comment type="caution">
    <text evidence="1">The sequence shown here is derived from an EMBL/GenBank/DDBJ whole genome shotgun (WGS) entry which is preliminary data.</text>
</comment>
<sequence>MRPGRTALLAVIVVVLATAAGFLAMEAGYRAWVWLSQPASLPKAATGDRVDIGVYDRSHWEYDPDYGFRYPPGRRIAYTHIVTDRVTRCATVDTINERGNIGPIRGDYESADLKVALFGDSFPAFIQDGMTFPALLQDRLEAATGEDVHVLNFGRDGTGILQILDLAAGMVAEWQPDLVVITFITDDLRRVRIWRTVTERDGETRVLTTTTPDPDPPLERAADTYVVDARATGDWCRDTLAAGGRSPLVDRLAERYRNIAKGALHTSDGILDPGHSFLLSRILYGNPFLTEPRFRVPKLDLDDFRDDPGFRAAVERLQASGVPVVLVHLPIYPEVLAGEIQFRGSDRALWDSLEAAFGQPVESLLPRWPDLPDPAVMNASPQDYHPSPRGMAIIADGILQVLRDRGALDRPQ</sequence>